<evidence type="ECO:0000313" key="3">
    <source>
        <dbReference type="Proteomes" id="UP000027120"/>
    </source>
</evidence>
<dbReference type="OrthoDB" id="768992at2759"/>
<reference evidence="2 3" key="1">
    <citation type="submission" date="2014-04" db="EMBL/GenBank/DDBJ databases">
        <authorList>
            <consortium name="International Citrus Genome Consortium"/>
            <person name="Gmitter F."/>
            <person name="Chen C."/>
            <person name="Farmerie W."/>
            <person name="Harkins T."/>
            <person name="Desany B."/>
            <person name="Mohiuddin M."/>
            <person name="Kodira C."/>
            <person name="Borodovsky M."/>
            <person name="Lomsadze A."/>
            <person name="Burns P."/>
            <person name="Jenkins J."/>
            <person name="Prochnik S."/>
            <person name="Shu S."/>
            <person name="Chapman J."/>
            <person name="Pitluck S."/>
            <person name="Schmutz J."/>
            <person name="Rokhsar D."/>
        </authorList>
    </citation>
    <scope>NUCLEOTIDE SEQUENCE</scope>
</reference>
<sequence length="273" mass="30425">MAYYYSYNYDQPYYQAPFGGNYDVVPFQAVGDDCSHEFSNQNLFHSEYHPTPYYGAYDDDPPVNGSVVAYSVSSSTFSEPKSSYLYDAATQFRISYSVQEFNEPEFEEYDPTPYAGGYDLALTYGEPLSPSEATCYPRSSQDSSALPPKEKAEEPPAAAKPQPHIESKPTTPTIEDEKQLQPSSGNGIGDAPDGSSESENGYELFEKRVPQIPSGYGLEAIDLCESLFGYWPCLARYRNGQCQEVANRNEESSSCSQWKETADYLFGSSYPYG</sequence>
<evidence type="ECO:0000313" key="2">
    <source>
        <dbReference type="EMBL" id="KDO75638.1"/>
    </source>
</evidence>
<feature type="region of interest" description="Disordered" evidence="1">
    <location>
        <begin position="129"/>
        <end position="200"/>
    </location>
</feature>
<evidence type="ECO:0000256" key="1">
    <source>
        <dbReference type="SAM" id="MobiDB-lite"/>
    </source>
</evidence>
<dbReference type="STRING" id="2711.A0A067G7P3"/>
<dbReference type="eggNOG" id="ENOG502RZHN">
    <property type="taxonomic scope" value="Eukaryota"/>
</dbReference>
<dbReference type="PANTHER" id="PTHR33971">
    <property type="entry name" value="OS06G0232000 PROTEIN"/>
    <property type="match status" value="1"/>
</dbReference>
<dbReference type="InterPro" id="IPR038943">
    <property type="entry name" value="PLDrp1-like"/>
</dbReference>
<gene>
    <name evidence="2" type="ORF">CISIN_1g024029mg</name>
</gene>
<organism evidence="2 3">
    <name type="scientific">Citrus sinensis</name>
    <name type="common">Sweet orange</name>
    <name type="synonym">Citrus aurantium var. sinensis</name>
    <dbReference type="NCBI Taxonomy" id="2711"/>
    <lineage>
        <taxon>Eukaryota</taxon>
        <taxon>Viridiplantae</taxon>
        <taxon>Streptophyta</taxon>
        <taxon>Embryophyta</taxon>
        <taxon>Tracheophyta</taxon>
        <taxon>Spermatophyta</taxon>
        <taxon>Magnoliopsida</taxon>
        <taxon>eudicotyledons</taxon>
        <taxon>Gunneridae</taxon>
        <taxon>Pentapetalae</taxon>
        <taxon>rosids</taxon>
        <taxon>malvids</taxon>
        <taxon>Sapindales</taxon>
        <taxon>Rutaceae</taxon>
        <taxon>Aurantioideae</taxon>
        <taxon>Citrus</taxon>
    </lineage>
</organism>
<dbReference type="GO" id="GO:0070300">
    <property type="term" value="F:phosphatidic acid binding"/>
    <property type="evidence" value="ECO:0007669"/>
    <property type="project" value="InterPro"/>
</dbReference>
<dbReference type="PANTHER" id="PTHR33971:SF3">
    <property type="entry name" value="UBIQUITIN CARBOXYL-TERMINAL HYDROLASE 36"/>
    <property type="match status" value="1"/>
</dbReference>
<dbReference type="Proteomes" id="UP000027120">
    <property type="component" value="Unassembled WGS sequence"/>
</dbReference>
<dbReference type="AlphaFoldDB" id="A0A067G7P3"/>
<dbReference type="KEGG" id="cit:102616344"/>
<name>A0A067G7P3_CITSI</name>
<keyword evidence="3" id="KW-1185">Reference proteome</keyword>
<dbReference type="PaxDb" id="2711-XP_006467940.1"/>
<protein>
    <submittedName>
        <fullName evidence="2">Uncharacterized protein</fullName>
    </submittedName>
</protein>
<dbReference type="EMBL" id="KK784882">
    <property type="protein sequence ID" value="KDO75638.1"/>
    <property type="molecule type" value="Genomic_DNA"/>
</dbReference>
<proteinExistence type="predicted"/>
<accession>A0A067G7P3</accession>